<dbReference type="Proteomes" id="UP001164727">
    <property type="component" value="Chromosome"/>
</dbReference>
<proteinExistence type="inferred from homology"/>
<evidence type="ECO:0000256" key="2">
    <source>
        <dbReference type="ARBA" id="ARBA00022730"/>
    </source>
</evidence>
<evidence type="ECO:0000256" key="7">
    <source>
        <dbReference type="RuleBase" id="RU000562"/>
    </source>
</evidence>
<comment type="similarity">
    <text evidence="1 6 7">Belongs to the bacterial ribosomal protein bL21 family.</text>
</comment>
<evidence type="ECO:0000256" key="5">
    <source>
        <dbReference type="ARBA" id="ARBA00023274"/>
    </source>
</evidence>
<keyword evidence="9" id="KW-1185">Reference proteome</keyword>
<gene>
    <name evidence="6" type="primary">rplU</name>
    <name evidence="8" type="ORF">RS022_05540</name>
</gene>
<dbReference type="SUPFAM" id="SSF141091">
    <property type="entry name" value="L21p-like"/>
    <property type="match status" value="1"/>
</dbReference>
<evidence type="ECO:0000256" key="6">
    <source>
        <dbReference type="HAMAP-Rule" id="MF_01363"/>
    </source>
</evidence>
<keyword evidence="5 6" id="KW-0687">Ribonucleoprotein</keyword>
<sequence length="105" mass="12208">MFAIVKIGNKQLKIYEGQEVFVEKLSLEVDQKHVFDQVLAIEDNEKTKSVLGTPFVNGAKIEAKVIKQGKAKKIIVFKYKKKKKYRLKQGHRQLYTKLLITKIIF</sequence>
<accession>A0ABY7BRY8</accession>
<evidence type="ECO:0000256" key="3">
    <source>
        <dbReference type="ARBA" id="ARBA00022884"/>
    </source>
</evidence>
<name>A0ABY7BRY8_9MOLU</name>
<dbReference type="HAMAP" id="MF_01363">
    <property type="entry name" value="Ribosomal_bL21"/>
    <property type="match status" value="1"/>
</dbReference>
<evidence type="ECO:0000256" key="4">
    <source>
        <dbReference type="ARBA" id="ARBA00022980"/>
    </source>
</evidence>
<dbReference type="PANTHER" id="PTHR21349">
    <property type="entry name" value="50S RIBOSOMAL PROTEIN L21"/>
    <property type="match status" value="1"/>
</dbReference>
<comment type="function">
    <text evidence="6 7">This protein binds to 23S rRNA in the presence of protein L20.</text>
</comment>
<dbReference type="InterPro" id="IPR036164">
    <property type="entry name" value="bL21-like_sf"/>
</dbReference>
<keyword evidence="2 6" id="KW-0699">rRNA-binding</keyword>
<dbReference type="NCBIfam" id="TIGR00061">
    <property type="entry name" value="L21"/>
    <property type="match status" value="1"/>
</dbReference>
<protein>
    <recommendedName>
        <fullName evidence="6">Large ribosomal subunit protein bL21</fullName>
    </recommendedName>
</protein>
<keyword evidence="3 6" id="KW-0694">RNA-binding</keyword>
<keyword evidence="4 6" id="KW-0689">Ribosomal protein</keyword>
<dbReference type="InterPro" id="IPR018258">
    <property type="entry name" value="Ribosomal_bL21_CS"/>
</dbReference>
<evidence type="ECO:0000313" key="8">
    <source>
        <dbReference type="EMBL" id="WAN63418.1"/>
    </source>
</evidence>
<dbReference type="InterPro" id="IPR001787">
    <property type="entry name" value="Ribosomal_bL21"/>
</dbReference>
<dbReference type="InterPro" id="IPR028909">
    <property type="entry name" value="bL21-like"/>
</dbReference>
<organism evidence="8 9">
    <name type="scientific">Candidatus Phytoplasma rubi</name>
    <dbReference type="NCBI Taxonomy" id="399025"/>
    <lineage>
        <taxon>Bacteria</taxon>
        <taxon>Bacillati</taxon>
        <taxon>Mycoplasmatota</taxon>
        <taxon>Mollicutes</taxon>
        <taxon>Acholeplasmatales</taxon>
        <taxon>Acholeplasmataceae</taxon>
        <taxon>Candidatus Phytoplasma</taxon>
        <taxon>16SrV (Elm yellows group)</taxon>
    </lineage>
</organism>
<dbReference type="Pfam" id="PF00829">
    <property type="entry name" value="Ribosomal_L21p"/>
    <property type="match status" value="1"/>
</dbReference>
<comment type="subunit">
    <text evidence="6">Part of the 50S ribosomal subunit. Contacts protein L20.</text>
</comment>
<dbReference type="EMBL" id="CP114006">
    <property type="protein sequence ID" value="WAN63418.1"/>
    <property type="molecule type" value="Genomic_DNA"/>
</dbReference>
<dbReference type="PANTHER" id="PTHR21349:SF0">
    <property type="entry name" value="LARGE RIBOSOMAL SUBUNIT PROTEIN BL21M"/>
    <property type="match status" value="1"/>
</dbReference>
<dbReference type="GO" id="GO:0005840">
    <property type="term" value="C:ribosome"/>
    <property type="evidence" value="ECO:0007669"/>
    <property type="project" value="UniProtKB-KW"/>
</dbReference>
<evidence type="ECO:0000256" key="1">
    <source>
        <dbReference type="ARBA" id="ARBA00008563"/>
    </source>
</evidence>
<reference evidence="8 9" key="1">
    <citation type="journal article" date="2023" name="Microbiol. Resour. Announc.">
        <title>Complete Genome of 'Candidatus Phytoplasma rubi' RS, a Phytopathogenic Bacterium Associated with Rubus Stunt Disease.</title>
        <authorList>
            <person name="Duckeck D."/>
            <person name="Zubert C."/>
            <person name="Bohm J.W."/>
            <person name="Carminati G."/>
            <person name="Schneider B."/>
            <person name="Kube M."/>
        </authorList>
    </citation>
    <scope>NUCLEOTIDE SEQUENCE [LARGE SCALE GENOMIC DNA]</scope>
    <source>
        <strain evidence="8 9">RS</strain>
    </source>
</reference>
<dbReference type="PROSITE" id="PS01169">
    <property type="entry name" value="RIBOSOMAL_L21"/>
    <property type="match status" value="1"/>
</dbReference>
<dbReference type="RefSeq" id="WP_268849628.1">
    <property type="nucleotide sequence ID" value="NZ_CP114006.1"/>
</dbReference>
<evidence type="ECO:0000313" key="9">
    <source>
        <dbReference type="Proteomes" id="UP001164727"/>
    </source>
</evidence>